<dbReference type="InterPro" id="IPR010610">
    <property type="entry name" value="EryCIII-like_C"/>
</dbReference>
<dbReference type="EMBL" id="CAJNOT010001306">
    <property type="protein sequence ID" value="CAF1179730.1"/>
    <property type="molecule type" value="Genomic_DNA"/>
</dbReference>
<dbReference type="EMBL" id="CAJOBD010001430">
    <property type="protein sequence ID" value="CAF3798730.1"/>
    <property type="molecule type" value="Genomic_DNA"/>
</dbReference>
<evidence type="ECO:0008006" key="7">
    <source>
        <dbReference type="Google" id="ProtNLM"/>
    </source>
</evidence>
<evidence type="ECO:0000256" key="1">
    <source>
        <dbReference type="ARBA" id="ARBA00022679"/>
    </source>
</evidence>
<organism evidence="4 6">
    <name type="scientific">Rotaria sordida</name>
    <dbReference type="NCBI Taxonomy" id="392033"/>
    <lineage>
        <taxon>Eukaryota</taxon>
        <taxon>Metazoa</taxon>
        <taxon>Spiralia</taxon>
        <taxon>Gnathifera</taxon>
        <taxon>Rotifera</taxon>
        <taxon>Eurotatoria</taxon>
        <taxon>Bdelloidea</taxon>
        <taxon>Philodinida</taxon>
        <taxon>Philodinidae</taxon>
        <taxon>Rotaria</taxon>
    </lineage>
</organism>
<dbReference type="GO" id="GO:0005975">
    <property type="term" value="P:carbohydrate metabolic process"/>
    <property type="evidence" value="ECO:0007669"/>
    <property type="project" value="InterPro"/>
</dbReference>
<name>A0A814USY3_9BILA</name>
<proteinExistence type="predicted"/>
<dbReference type="AlphaFoldDB" id="A0A814USY3"/>
<dbReference type="InterPro" id="IPR008979">
    <property type="entry name" value="Galactose-bd-like_sf"/>
</dbReference>
<dbReference type="InterPro" id="IPR002213">
    <property type="entry name" value="UDP_glucos_trans"/>
</dbReference>
<evidence type="ECO:0000259" key="3">
    <source>
        <dbReference type="Pfam" id="PF06722"/>
    </source>
</evidence>
<dbReference type="Pfam" id="PF03033">
    <property type="entry name" value="Glyco_transf_28"/>
    <property type="match status" value="1"/>
</dbReference>
<evidence type="ECO:0000259" key="2">
    <source>
        <dbReference type="Pfam" id="PF03033"/>
    </source>
</evidence>
<dbReference type="Proteomes" id="UP000663836">
    <property type="component" value="Unassembled WGS sequence"/>
</dbReference>
<dbReference type="GO" id="GO:0016906">
    <property type="term" value="F:sterol 3-beta-glucosyltransferase activity"/>
    <property type="evidence" value="ECO:0007669"/>
    <property type="project" value="UniProtKB-ARBA"/>
</dbReference>
<evidence type="ECO:0000313" key="6">
    <source>
        <dbReference type="Proteomes" id="UP000663864"/>
    </source>
</evidence>
<reference evidence="4" key="1">
    <citation type="submission" date="2021-02" db="EMBL/GenBank/DDBJ databases">
        <authorList>
            <person name="Nowell W R."/>
        </authorList>
    </citation>
    <scope>NUCLEOTIDE SEQUENCE</scope>
</reference>
<dbReference type="Gene3D" id="3.40.50.2000">
    <property type="entry name" value="Glycogen Phosphorylase B"/>
    <property type="match status" value="2"/>
</dbReference>
<dbReference type="Pfam" id="PF06722">
    <property type="entry name" value="EryCIII-like_C"/>
    <property type="match status" value="1"/>
</dbReference>
<dbReference type="InterPro" id="IPR050426">
    <property type="entry name" value="Glycosyltransferase_28"/>
</dbReference>
<feature type="domain" description="Erythromycin biosynthesis protein CIII-like C-terminal" evidence="3">
    <location>
        <begin position="560"/>
        <end position="667"/>
    </location>
</feature>
<accession>A0A814USY3</accession>
<comment type="caution">
    <text evidence="4">The sequence shown here is derived from an EMBL/GenBank/DDBJ whole genome shotgun (WGS) entry which is preliminary data.</text>
</comment>
<dbReference type="SUPFAM" id="SSF49785">
    <property type="entry name" value="Galactose-binding domain-like"/>
    <property type="match status" value="1"/>
</dbReference>
<dbReference type="Proteomes" id="UP000663864">
    <property type="component" value="Unassembled WGS sequence"/>
</dbReference>
<dbReference type="PANTHER" id="PTHR48050:SF13">
    <property type="entry name" value="STEROL 3-BETA-GLUCOSYLTRANSFERASE UGT80A2"/>
    <property type="match status" value="1"/>
</dbReference>
<dbReference type="InterPro" id="IPR004276">
    <property type="entry name" value="GlycoTrans_28_N"/>
</dbReference>
<evidence type="ECO:0000313" key="4">
    <source>
        <dbReference type="EMBL" id="CAF1179730.1"/>
    </source>
</evidence>
<evidence type="ECO:0000313" key="5">
    <source>
        <dbReference type="EMBL" id="CAF3798730.1"/>
    </source>
</evidence>
<gene>
    <name evidence="5" type="ORF">JBS370_LOCUS15176</name>
    <name evidence="4" type="ORF">ZHD862_LOCUS21689</name>
</gene>
<keyword evidence="1" id="KW-0808">Transferase</keyword>
<sequence length="1000" mass="111274">MTTNHKELTNINIDNDWECYCQPLDDETDEKTIVSTVNDINTNQYWSSIELPHIINTVKRPCKWWYRKRFDWILINQQYEQQFYLNFQSSDSHDKQSNINGTIWFNNIQIFSGSLVSLENPIELPSKLLNNENNQNNILVICCINTTLSLHTCLFIHGEIPYATGQVIIDEKTLENSKDSDIKSNNILQYTASVDNTDGRIDIIFNLNRKSKDISTSLKSLSQSIINENQTNEDKNNFDDNRLIPRLAIVILIVGTRGDVQPFIALGQALRAAGHRVRLATHETFRSFVRGNGLEFYPLAGDPADLMSFMVKNAGIIPSMNSIIEGDIEKQRRSLTDILASTWQACIADDDETKAPFIAEAIIANPPSFGHIHCAEKLEIPLHIMFTMPWSPTTAFPHPLSHIHSSIKPKDKINLYSYDVIEMLTWTGMGDIVNNFRKKILGLRELNTRQAINALIDERVPNTYCWSPSLVTKPNDWGSHIDVSGFFFLNLGITYTNPPVDLLDFLDINNDGNPKDRKLSPPIYIGFGSITGHDSRRILDIVVDALNRTGYRALLSGLATDADHLPSNIFKIGNVPHDWLFQYVSAVCHHGGAGTTAAGLRAGKPTIIVPFFGDQFFWGKVIAKSGAGPRPLPGKSISVEQLIEAFHFVQKPTTCAAAERIRDAILKEDGCAAAVHAFHANLPLTRIYSDLEPTFAACYRIDEFDLQVSRPVAQVLVAAGVLEESELRRHATRIWQFMHDNRMHLPTQGIIEHSQKAFSSMFTNVAADLKKRAANNNSATKETLTLEDIGSVAKGVGLGVGHLTIGCLSLYGEMTDVLDHFTSIYDPYSDPNARPRPKVTDFKSGAKAAGLALRNGWKDGITGVVKQPRIGYQRHGALGGAAGSLIATVNIAMKPAVGTLSSVTWLSRGTYASVKKTVKTYRNEGRLISTKLFNTASSTQDNEQLQTDDNEEISSAAKIAAIRSGFHPKVCQHILDEFEKIKIERTKNIACSMKKKKSVS</sequence>
<feature type="domain" description="Glycosyltransferase family 28 N-terminal" evidence="2">
    <location>
        <begin position="249"/>
        <end position="397"/>
    </location>
</feature>
<dbReference type="CDD" id="cd03784">
    <property type="entry name" value="GT1_Gtf-like"/>
    <property type="match status" value="1"/>
</dbReference>
<protein>
    <recommendedName>
        <fullName evidence="7">Sterol 3-beta-glucosyltransferase</fullName>
    </recommendedName>
</protein>
<dbReference type="PANTHER" id="PTHR48050">
    <property type="entry name" value="STEROL 3-BETA-GLUCOSYLTRANSFERASE"/>
    <property type="match status" value="1"/>
</dbReference>
<dbReference type="FunFam" id="3.40.50.2000:FF:000163">
    <property type="entry name" value="Sterol 3-beta-glucosyltransferase"/>
    <property type="match status" value="1"/>
</dbReference>
<dbReference type="SUPFAM" id="SSF53756">
    <property type="entry name" value="UDP-Glycosyltransferase/glycogen phosphorylase"/>
    <property type="match status" value="1"/>
</dbReference>
<dbReference type="FunFam" id="3.40.50.2000:FF:000009">
    <property type="entry name" value="Sterol 3-beta-glucosyltransferase UGT80A2"/>
    <property type="match status" value="1"/>
</dbReference>